<proteinExistence type="predicted"/>
<dbReference type="EMBL" id="RXGB01000172">
    <property type="protein sequence ID" value="TMX04745.1"/>
    <property type="molecule type" value="Genomic_DNA"/>
</dbReference>
<dbReference type="GO" id="GO:0006260">
    <property type="term" value="P:DNA replication"/>
    <property type="evidence" value="ECO:0007669"/>
    <property type="project" value="TreeGrafter"/>
</dbReference>
<dbReference type="PANTHER" id="PTHR23274">
    <property type="entry name" value="DNA HELICASE-RELATED"/>
    <property type="match status" value="1"/>
</dbReference>
<name>A0A6N2CC45_SOLCI</name>
<dbReference type="SUPFAM" id="SSF52540">
    <property type="entry name" value="P-loop containing nucleoside triphosphate hydrolases"/>
    <property type="match status" value="1"/>
</dbReference>
<dbReference type="Gene3D" id="3.40.50.300">
    <property type="entry name" value="P-loop containing nucleotide triphosphate hydrolases"/>
    <property type="match status" value="1"/>
</dbReference>
<dbReference type="CDD" id="cd18809">
    <property type="entry name" value="SF1_C_RecD"/>
    <property type="match status" value="1"/>
</dbReference>
<reference evidence="2" key="1">
    <citation type="submission" date="2019-05" db="EMBL/GenBank/DDBJ databases">
        <title>The de novo reference genome and transcriptome assemblies of the wild tomato species Solanum chilense.</title>
        <authorList>
            <person name="Stam R."/>
            <person name="Nosenko T."/>
            <person name="Hoerger A.C."/>
            <person name="Stephan W."/>
            <person name="Seidel M.A."/>
            <person name="Kuhn J.M.M."/>
            <person name="Haberer G."/>
            <person name="Tellier A."/>
        </authorList>
    </citation>
    <scope>NUCLEOTIDE SEQUENCE</scope>
    <source>
        <tissue evidence="2">Mature leaves</tissue>
    </source>
</reference>
<dbReference type="GO" id="GO:0005657">
    <property type="term" value="C:replication fork"/>
    <property type="evidence" value="ECO:0007669"/>
    <property type="project" value="TreeGrafter"/>
</dbReference>
<evidence type="ECO:0000259" key="1">
    <source>
        <dbReference type="Pfam" id="PF21530"/>
    </source>
</evidence>
<gene>
    <name evidence="2" type="ORF">EJD97_004974</name>
</gene>
<organism evidence="2">
    <name type="scientific">Solanum chilense</name>
    <name type="common">Tomato</name>
    <name type="synonym">Lycopersicon chilense</name>
    <dbReference type="NCBI Taxonomy" id="4083"/>
    <lineage>
        <taxon>Eukaryota</taxon>
        <taxon>Viridiplantae</taxon>
        <taxon>Streptophyta</taxon>
        <taxon>Embryophyta</taxon>
        <taxon>Tracheophyta</taxon>
        <taxon>Spermatophyta</taxon>
        <taxon>Magnoliopsida</taxon>
        <taxon>eudicotyledons</taxon>
        <taxon>Gunneridae</taxon>
        <taxon>Pentapetalae</taxon>
        <taxon>asterids</taxon>
        <taxon>lamiids</taxon>
        <taxon>Solanales</taxon>
        <taxon>Solanaceae</taxon>
        <taxon>Solanoideae</taxon>
        <taxon>Solaneae</taxon>
        <taxon>Solanum</taxon>
        <taxon>Solanum subgen. Lycopersicon</taxon>
    </lineage>
</organism>
<feature type="non-terminal residue" evidence="2">
    <location>
        <position position="218"/>
    </location>
</feature>
<dbReference type="PANTHER" id="PTHR23274:SF53">
    <property type="entry name" value="ATP-DEPENDENT DNA HELICASE"/>
    <property type="match status" value="1"/>
</dbReference>
<sequence length="218" mass="24671">MVHDLNNNIMKMIPGEGKTYYSSDNVCKASVNTNEEDILYPTEFLNNLGFPGIPNHEIHLKVGTPVMLLRNLNQTEGLCNGTRLIVTHLGIWSVSANIISGKNRGTRVTIPRIIISPNDSKWPFKLKRRQLPLSPCYAMTINKSRGQTLERVGLFLPKQVFTHGQVYVAVSRVTSRAGLTILNVDNDSGDQKYIQNIVYKEKFQNVHTRIVETYEVFL</sequence>
<evidence type="ECO:0000313" key="2">
    <source>
        <dbReference type="EMBL" id="TMX04745.1"/>
    </source>
</evidence>
<feature type="domain" description="DNA helicase Pif1-like 2B" evidence="1">
    <location>
        <begin position="43"/>
        <end position="89"/>
    </location>
</feature>
<dbReference type="Pfam" id="PF21530">
    <property type="entry name" value="Pif1_2B_dom"/>
    <property type="match status" value="1"/>
</dbReference>
<comment type="caution">
    <text evidence="2">The sequence shown here is derived from an EMBL/GenBank/DDBJ whole genome shotgun (WGS) entry which is preliminary data.</text>
</comment>
<accession>A0A6N2CC45</accession>
<protein>
    <recommendedName>
        <fullName evidence="1">DNA helicase Pif1-like 2B domain-containing protein</fullName>
    </recommendedName>
</protein>
<dbReference type="InterPro" id="IPR027417">
    <property type="entry name" value="P-loop_NTPase"/>
</dbReference>
<dbReference type="InterPro" id="IPR049163">
    <property type="entry name" value="Pif1-like_2B_dom"/>
</dbReference>
<dbReference type="AlphaFoldDB" id="A0A6N2CC45"/>